<evidence type="ECO:0000313" key="3">
    <source>
        <dbReference type="Proteomes" id="UP000557772"/>
    </source>
</evidence>
<evidence type="ECO:0008006" key="4">
    <source>
        <dbReference type="Google" id="ProtNLM"/>
    </source>
</evidence>
<dbReference type="AlphaFoldDB" id="A0A849AKG2"/>
<keyword evidence="1" id="KW-1133">Transmembrane helix</keyword>
<dbReference type="RefSeq" id="WP_171158661.1">
    <property type="nucleotide sequence ID" value="NZ_JABENB010000004.1"/>
</dbReference>
<accession>A0A849AKG2</accession>
<dbReference type="Proteomes" id="UP000557772">
    <property type="component" value="Unassembled WGS sequence"/>
</dbReference>
<keyword evidence="1" id="KW-0812">Transmembrane</keyword>
<feature type="transmembrane region" description="Helical" evidence="1">
    <location>
        <begin position="6"/>
        <end position="26"/>
    </location>
</feature>
<name>A0A849AKG2_9MICO</name>
<proteinExistence type="predicted"/>
<dbReference type="EMBL" id="JABENB010000004">
    <property type="protein sequence ID" value="NNG41314.1"/>
    <property type="molecule type" value="Genomic_DNA"/>
</dbReference>
<evidence type="ECO:0000256" key="1">
    <source>
        <dbReference type="SAM" id="Phobius"/>
    </source>
</evidence>
<keyword evidence="3" id="KW-1185">Reference proteome</keyword>
<dbReference type="SUPFAM" id="SSF52833">
    <property type="entry name" value="Thioredoxin-like"/>
    <property type="match status" value="1"/>
</dbReference>
<protein>
    <recommendedName>
        <fullName evidence="4">Thioredoxin domain-containing protein</fullName>
    </recommendedName>
</protein>
<keyword evidence="1" id="KW-0472">Membrane</keyword>
<sequence length="203" mass="21922">MTVVTTLLTAAVFILAIAVTLLFAMIGELSSRESGPSAATESSDWVEPIPDFRRDLTDIGWPPELRDTATTGLIIVLSSICSTCSAVARSLNDDAHFVADNNVHIVVSTATSSIGQDFIDAYNLSNLRPYLDVGGNWVVGSLGINSSPSAVYIQDGLVRSAYNFGSIDALESRILEDRERLRALRSTLDSKGLENEERVKEQA</sequence>
<comment type="caution">
    <text evidence="2">The sequence shown here is derived from an EMBL/GenBank/DDBJ whole genome shotgun (WGS) entry which is preliminary data.</text>
</comment>
<gene>
    <name evidence="2" type="ORF">HJ588_18815</name>
</gene>
<evidence type="ECO:0000313" key="2">
    <source>
        <dbReference type="EMBL" id="NNG41314.1"/>
    </source>
</evidence>
<dbReference type="InterPro" id="IPR036249">
    <property type="entry name" value="Thioredoxin-like_sf"/>
</dbReference>
<reference evidence="2 3" key="1">
    <citation type="submission" date="2020-05" db="EMBL/GenBank/DDBJ databases">
        <title>Flexivirga sp. ID2601S isolated from air conditioner.</title>
        <authorList>
            <person name="Kim D.H."/>
        </authorList>
    </citation>
    <scope>NUCLEOTIDE SEQUENCE [LARGE SCALE GENOMIC DNA]</scope>
    <source>
        <strain evidence="2 3">ID2601S</strain>
    </source>
</reference>
<organism evidence="2 3">
    <name type="scientific">Flexivirga aerilata</name>
    <dbReference type="NCBI Taxonomy" id="1656889"/>
    <lineage>
        <taxon>Bacteria</taxon>
        <taxon>Bacillati</taxon>
        <taxon>Actinomycetota</taxon>
        <taxon>Actinomycetes</taxon>
        <taxon>Micrococcales</taxon>
        <taxon>Dermacoccaceae</taxon>
        <taxon>Flexivirga</taxon>
    </lineage>
</organism>